<dbReference type="InterPro" id="IPR025194">
    <property type="entry name" value="RodZ-like_C"/>
</dbReference>
<dbReference type="InterPro" id="IPR001387">
    <property type="entry name" value="Cro/C1-type_HTH"/>
</dbReference>
<reference evidence="4 5" key="1">
    <citation type="submission" date="2022-12" db="EMBL/GenBank/DDBJ databases">
        <title>Draft genome sequence of Paenibacillus sp. dW9.</title>
        <authorList>
            <person name="Choi E.-W."/>
            <person name="Kim D.-U."/>
        </authorList>
    </citation>
    <scope>NUCLEOTIDE SEQUENCE [LARGE SCALE GENOMIC DNA]</scope>
    <source>
        <strain evidence="5">dW9</strain>
    </source>
</reference>
<comment type="caution">
    <text evidence="4">The sequence shown here is derived from an EMBL/GenBank/DDBJ whole genome shotgun (WGS) entry which is preliminary data.</text>
</comment>
<gene>
    <name evidence="4" type="ORF">O9H85_07625</name>
</gene>
<dbReference type="EMBL" id="JAQAGZ010000004">
    <property type="protein sequence ID" value="MCZ8512299.1"/>
    <property type="molecule type" value="Genomic_DNA"/>
</dbReference>
<organism evidence="4 5">
    <name type="scientific">Paenibacillus gyeongsangnamensis</name>
    <dbReference type="NCBI Taxonomy" id="3388067"/>
    <lineage>
        <taxon>Bacteria</taxon>
        <taxon>Bacillati</taxon>
        <taxon>Bacillota</taxon>
        <taxon>Bacilli</taxon>
        <taxon>Bacillales</taxon>
        <taxon>Paenibacillaceae</taxon>
        <taxon>Paenibacillus</taxon>
    </lineage>
</organism>
<keyword evidence="5" id="KW-1185">Reference proteome</keyword>
<evidence type="ECO:0000256" key="1">
    <source>
        <dbReference type="SAM" id="MobiDB-lite"/>
    </source>
</evidence>
<feature type="transmembrane region" description="Helical" evidence="2">
    <location>
        <begin position="103"/>
        <end position="124"/>
    </location>
</feature>
<dbReference type="InterPro" id="IPR050400">
    <property type="entry name" value="Bact_Cytoskel_RodZ"/>
</dbReference>
<dbReference type="RefSeq" id="WP_269880713.1">
    <property type="nucleotide sequence ID" value="NZ_JAQAGZ010000004.1"/>
</dbReference>
<dbReference type="PANTHER" id="PTHR34475">
    <property type="match status" value="1"/>
</dbReference>
<accession>A0ABT4Q5Z4</accession>
<sequence length="289" mass="31841">MSDLGQLLRKARLEKKISLEELQDTTKIRKWYLEAIEEGNYKVLPGNFYVRAFIKSYSEAVGLDPNEVLRLYQNVIPAPEPEHIEPMRTKRTTGRNTEKIGKWASSIMMISFIVLILGIIYYYLNLNHKGATNDAKSDLPKTVTDKVQPVQQTPPAGGGTAAGSATYAKPDPIPAPPPVPPPAPATDVKLAKSERGIDYYTITGTDKMRIELSITGDACWIELDSLGDNQKTLDSKTYENGTTKSWDLTGPAFMIFGKASAAQLKVNGVQVPLGDAPNVKKIQVDFQKT</sequence>
<feature type="compositionally biased region" description="Pro residues" evidence="1">
    <location>
        <begin position="171"/>
        <end position="184"/>
    </location>
</feature>
<evidence type="ECO:0000259" key="3">
    <source>
        <dbReference type="Pfam" id="PF13464"/>
    </source>
</evidence>
<dbReference type="SUPFAM" id="SSF47413">
    <property type="entry name" value="lambda repressor-like DNA-binding domains"/>
    <property type="match status" value="1"/>
</dbReference>
<evidence type="ECO:0000256" key="2">
    <source>
        <dbReference type="SAM" id="Phobius"/>
    </source>
</evidence>
<evidence type="ECO:0000313" key="4">
    <source>
        <dbReference type="EMBL" id="MCZ8512299.1"/>
    </source>
</evidence>
<feature type="domain" description="Cytoskeleton protein RodZ-like C-terminal" evidence="3">
    <location>
        <begin position="217"/>
        <end position="275"/>
    </location>
</feature>
<dbReference type="Gene3D" id="1.10.260.40">
    <property type="entry name" value="lambda repressor-like DNA-binding domains"/>
    <property type="match status" value="1"/>
</dbReference>
<protein>
    <submittedName>
        <fullName evidence="4">DUF4115 domain-containing protein</fullName>
    </submittedName>
</protein>
<evidence type="ECO:0000313" key="5">
    <source>
        <dbReference type="Proteomes" id="UP001527882"/>
    </source>
</evidence>
<name>A0ABT4Q5Z4_9BACL</name>
<dbReference type="Pfam" id="PF13464">
    <property type="entry name" value="RodZ_C"/>
    <property type="match status" value="1"/>
</dbReference>
<keyword evidence="2" id="KW-0812">Transmembrane</keyword>
<dbReference type="PANTHER" id="PTHR34475:SF1">
    <property type="entry name" value="CYTOSKELETON PROTEIN RODZ"/>
    <property type="match status" value="1"/>
</dbReference>
<dbReference type="Pfam" id="PF13413">
    <property type="entry name" value="HTH_25"/>
    <property type="match status" value="1"/>
</dbReference>
<proteinExistence type="predicted"/>
<dbReference type="InterPro" id="IPR010982">
    <property type="entry name" value="Lambda_DNA-bd_dom_sf"/>
</dbReference>
<keyword evidence="2" id="KW-0472">Membrane</keyword>
<dbReference type="CDD" id="cd00093">
    <property type="entry name" value="HTH_XRE"/>
    <property type="match status" value="1"/>
</dbReference>
<dbReference type="Proteomes" id="UP001527882">
    <property type="component" value="Unassembled WGS sequence"/>
</dbReference>
<keyword evidence="2" id="KW-1133">Transmembrane helix</keyword>
<feature type="region of interest" description="Disordered" evidence="1">
    <location>
        <begin position="134"/>
        <end position="187"/>
    </location>
</feature>